<evidence type="ECO:0000256" key="2">
    <source>
        <dbReference type="ARBA" id="ARBA00022490"/>
    </source>
</evidence>
<keyword evidence="2" id="KW-0963">Cytoplasm</keyword>
<keyword evidence="6" id="KW-0067">ATP-binding</keyword>
<dbReference type="PANTHER" id="PTHR47971">
    <property type="entry name" value="KINESIN-RELATED PROTEIN 6"/>
    <property type="match status" value="1"/>
</dbReference>
<comment type="similarity">
    <text evidence="6">Belongs to the TRAFAC class myosin-kinesin ATPase superfamily. Kinesin family.</text>
</comment>
<dbReference type="GO" id="GO:0003777">
    <property type="term" value="F:microtubule motor activity"/>
    <property type="evidence" value="ECO:0007669"/>
    <property type="project" value="InterPro"/>
</dbReference>
<evidence type="ECO:0000256" key="1">
    <source>
        <dbReference type="ARBA" id="ARBA00004245"/>
    </source>
</evidence>
<feature type="region of interest" description="Disordered" evidence="7">
    <location>
        <begin position="517"/>
        <end position="600"/>
    </location>
</feature>
<evidence type="ECO:0000313" key="10">
    <source>
        <dbReference type="Proteomes" id="UP000241890"/>
    </source>
</evidence>
<dbReference type="InterPro" id="IPR027417">
    <property type="entry name" value="P-loop_NTPase"/>
</dbReference>
<organism evidence="9 10">
    <name type="scientific">Hondaea fermentalgiana</name>
    <dbReference type="NCBI Taxonomy" id="2315210"/>
    <lineage>
        <taxon>Eukaryota</taxon>
        <taxon>Sar</taxon>
        <taxon>Stramenopiles</taxon>
        <taxon>Bigyra</taxon>
        <taxon>Labyrinthulomycetes</taxon>
        <taxon>Thraustochytrida</taxon>
        <taxon>Thraustochytriidae</taxon>
        <taxon>Hondaea</taxon>
    </lineage>
</organism>
<proteinExistence type="inferred from homology"/>
<dbReference type="InterPro" id="IPR027640">
    <property type="entry name" value="Kinesin-like_fam"/>
</dbReference>
<evidence type="ECO:0000259" key="8">
    <source>
        <dbReference type="PROSITE" id="PS50067"/>
    </source>
</evidence>
<dbReference type="Proteomes" id="UP000241890">
    <property type="component" value="Unassembled WGS sequence"/>
</dbReference>
<keyword evidence="5" id="KW-0206">Cytoskeleton</keyword>
<keyword evidence="4 6" id="KW-0505">Motor protein</keyword>
<keyword evidence="3" id="KW-0493">Microtubule</keyword>
<name>A0A2R5G9R5_9STRA</name>
<dbReference type="SMART" id="SM00129">
    <property type="entry name" value="KISc"/>
    <property type="match status" value="1"/>
</dbReference>
<dbReference type="PROSITE" id="PS50067">
    <property type="entry name" value="KINESIN_MOTOR_2"/>
    <property type="match status" value="1"/>
</dbReference>
<feature type="region of interest" description="Disordered" evidence="7">
    <location>
        <begin position="636"/>
        <end position="679"/>
    </location>
</feature>
<dbReference type="GO" id="GO:0008017">
    <property type="term" value="F:microtubule binding"/>
    <property type="evidence" value="ECO:0007669"/>
    <property type="project" value="InterPro"/>
</dbReference>
<dbReference type="GO" id="GO:0005874">
    <property type="term" value="C:microtubule"/>
    <property type="evidence" value="ECO:0007669"/>
    <property type="project" value="UniProtKB-KW"/>
</dbReference>
<evidence type="ECO:0000256" key="3">
    <source>
        <dbReference type="ARBA" id="ARBA00022701"/>
    </source>
</evidence>
<accession>A0A2R5G9R5</accession>
<dbReference type="InParanoid" id="A0A2R5G9R5"/>
<evidence type="ECO:0000313" key="9">
    <source>
        <dbReference type="EMBL" id="GBG27770.1"/>
    </source>
</evidence>
<dbReference type="PANTHER" id="PTHR47971:SF8">
    <property type="entry name" value="KINESIN-LIKE PROTEIN"/>
    <property type="match status" value="1"/>
</dbReference>
<gene>
    <name evidence="9" type="ORF">FCC1311_039932</name>
</gene>
<dbReference type="InterPro" id="IPR036961">
    <property type="entry name" value="Kinesin_motor_dom_sf"/>
</dbReference>
<feature type="compositionally biased region" description="Polar residues" evidence="7">
    <location>
        <begin position="586"/>
        <end position="597"/>
    </location>
</feature>
<feature type="compositionally biased region" description="Polar residues" evidence="7">
    <location>
        <begin position="557"/>
        <end position="574"/>
    </location>
</feature>
<dbReference type="Pfam" id="PF00225">
    <property type="entry name" value="Kinesin"/>
    <property type="match status" value="1"/>
</dbReference>
<feature type="region of interest" description="Disordered" evidence="7">
    <location>
        <begin position="423"/>
        <end position="482"/>
    </location>
</feature>
<evidence type="ECO:0000256" key="6">
    <source>
        <dbReference type="PROSITE-ProRule" id="PRU00283"/>
    </source>
</evidence>
<dbReference type="Gene3D" id="3.40.850.10">
    <property type="entry name" value="Kinesin motor domain"/>
    <property type="match status" value="1"/>
</dbReference>
<feature type="compositionally biased region" description="Basic and acidic residues" evidence="7">
    <location>
        <begin position="517"/>
        <end position="526"/>
    </location>
</feature>
<feature type="domain" description="Kinesin motor" evidence="8">
    <location>
        <begin position="75"/>
        <end position="394"/>
    </location>
</feature>
<comment type="subcellular location">
    <subcellularLocation>
        <location evidence="1">Cytoplasm</location>
        <location evidence="1">Cytoskeleton</location>
    </subcellularLocation>
</comment>
<comment type="caution">
    <text evidence="9">The sequence shown here is derived from an EMBL/GenBank/DDBJ whole genome shotgun (WGS) entry which is preliminary data.</text>
</comment>
<keyword evidence="10" id="KW-1185">Reference proteome</keyword>
<dbReference type="InterPro" id="IPR001752">
    <property type="entry name" value="Kinesin_motor_dom"/>
</dbReference>
<dbReference type="SUPFAM" id="SSF52540">
    <property type="entry name" value="P-loop containing nucleoside triphosphate hydrolases"/>
    <property type="match status" value="1"/>
</dbReference>
<feature type="binding site" evidence="6">
    <location>
        <begin position="167"/>
        <end position="174"/>
    </location>
    <ligand>
        <name>ATP</name>
        <dbReference type="ChEBI" id="CHEBI:30616"/>
    </ligand>
</feature>
<feature type="region of interest" description="Disordered" evidence="7">
    <location>
        <begin position="749"/>
        <end position="771"/>
    </location>
</feature>
<dbReference type="GO" id="GO:0005524">
    <property type="term" value="F:ATP binding"/>
    <property type="evidence" value="ECO:0007669"/>
    <property type="project" value="UniProtKB-UniRule"/>
</dbReference>
<dbReference type="PRINTS" id="PR00380">
    <property type="entry name" value="KINESINHEAVY"/>
</dbReference>
<dbReference type="EMBL" id="BEYU01000035">
    <property type="protein sequence ID" value="GBG27770.1"/>
    <property type="molecule type" value="Genomic_DNA"/>
</dbReference>
<evidence type="ECO:0000256" key="4">
    <source>
        <dbReference type="ARBA" id="ARBA00023175"/>
    </source>
</evidence>
<keyword evidence="6" id="KW-0547">Nucleotide-binding</keyword>
<sequence length="771" mass="86772">MGLRTTSCCFTTHRGAAESIIRNVDKRTSRRENRAAFKEGIAQFREMHGLATASEELTLQGAEVSNVHEGPDDQVVRVFVRKRPIFAHELEQKEFDVISCDKVNGDLYIHDARMEADMKGRYLNNHRFKFTKVFSEKDESDLVFTEVVQPLVNLVRQGGNGTVLMYGQTGSGKTYTMSHIYYRAAWSLFEAAANHVEGPAVQHAWISFVELTGDTCADSLNDNHKLQLLTCPNGDVMTFPAVQVEVSSPQELHDCIKFACSVRATAATGVHDQSSRSHAICRVEMENGNALTMVDLAGSEHRIDSAEHDAQRRKESAQINSSLMKLKECIRARAKQADYIPYRQSKLTHLLRPSFVEDADTKSRTVIIATVSPSSKDTEHSLNTIRHSCIMDGQDQPETETRWVSGGVTTRQNLPPVDVTMLARQRKAKQQQKPPEQGPGWGSAPSRFHARDGSFDNVARAASQKKALAAKDKKRRQAENVARKKLSIGALRKLDLARQQLGSRQRERMNRLQFEAQERARKEADAAAKAPPLSSEPPKSKTERKLKPPPKTIEPELQSQRQTQLKSQNQTQSKAKSKTCIADKTLASQTKPATQDRPQVDLDALRTRVWQDPNVPDDQKEEYIVMLVQKARARARASKQEPMASKPVLRAAHAARVDHQVDIREPKPLTRHEKAQQARQKLLEKEHRQAQAKLDRKMESHSSMQGGNNMDELRGEVGRLHAQLQQTTDQVAKFALKQQYNRTKASLLRLERQRKQAHALPEPTSSPRGLE</sequence>
<dbReference type="AlphaFoldDB" id="A0A2R5G9R5"/>
<dbReference type="OrthoDB" id="3176171at2759"/>
<dbReference type="GO" id="GO:0007019">
    <property type="term" value="P:microtubule depolymerization"/>
    <property type="evidence" value="ECO:0007669"/>
    <property type="project" value="TreeGrafter"/>
</dbReference>
<evidence type="ECO:0000256" key="7">
    <source>
        <dbReference type="SAM" id="MobiDB-lite"/>
    </source>
</evidence>
<dbReference type="GO" id="GO:0007018">
    <property type="term" value="P:microtubule-based movement"/>
    <property type="evidence" value="ECO:0007669"/>
    <property type="project" value="InterPro"/>
</dbReference>
<feature type="compositionally biased region" description="Basic and acidic residues" evidence="7">
    <location>
        <begin position="655"/>
        <end position="679"/>
    </location>
</feature>
<reference evidence="9 10" key="1">
    <citation type="submission" date="2017-12" db="EMBL/GenBank/DDBJ databases">
        <title>Sequencing, de novo assembly and annotation of complete genome of a new Thraustochytrid species, strain FCC1311.</title>
        <authorList>
            <person name="Sedici K."/>
            <person name="Godart F."/>
            <person name="Aiese Cigliano R."/>
            <person name="Sanseverino W."/>
            <person name="Barakat M."/>
            <person name="Ortet P."/>
            <person name="Marechal E."/>
            <person name="Cagnac O."/>
            <person name="Amato A."/>
        </authorList>
    </citation>
    <scope>NUCLEOTIDE SEQUENCE [LARGE SCALE GENOMIC DNA]</scope>
</reference>
<evidence type="ECO:0000256" key="5">
    <source>
        <dbReference type="ARBA" id="ARBA00023212"/>
    </source>
</evidence>
<protein>
    <submittedName>
        <fullName evidence="9">Kinesin-related protein 6</fullName>
    </submittedName>
</protein>